<keyword evidence="2" id="KW-0285">Flavoprotein</keyword>
<evidence type="ECO:0000313" key="7">
    <source>
        <dbReference type="Proteomes" id="UP001501676"/>
    </source>
</evidence>
<gene>
    <name evidence="6" type="ORF">GCM10020369_11900</name>
</gene>
<evidence type="ECO:0000313" key="6">
    <source>
        <dbReference type="EMBL" id="GAA3383970.1"/>
    </source>
</evidence>
<keyword evidence="3" id="KW-0274">FAD</keyword>
<organism evidence="6 7">
    <name type="scientific">Cryptosporangium minutisporangium</name>
    <dbReference type="NCBI Taxonomy" id="113569"/>
    <lineage>
        <taxon>Bacteria</taxon>
        <taxon>Bacillati</taxon>
        <taxon>Actinomycetota</taxon>
        <taxon>Actinomycetes</taxon>
        <taxon>Cryptosporangiales</taxon>
        <taxon>Cryptosporangiaceae</taxon>
        <taxon>Cryptosporangium</taxon>
    </lineage>
</organism>
<dbReference type="InterPro" id="IPR003953">
    <property type="entry name" value="FAD-dep_OxRdtase_2_FAD-bd"/>
</dbReference>
<dbReference type="InterPro" id="IPR027477">
    <property type="entry name" value="Succ_DH/fumarate_Rdtase_cat_sf"/>
</dbReference>
<dbReference type="InterPro" id="IPR050315">
    <property type="entry name" value="FAD-oxidoreductase_2"/>
</dbReference>
<dbReference type="InterPro" id="IPR036188">
    <property type="entry name" value="FAD/NAD-bd_sf"/>
</dbReference>
<dbReference type="Pfam" id="PF00890">
    <property type="entry name" value="FAD_binding_2"/>
    <property type="match status" value="1"/>
</dbReference>
<evidence type="ECO:0000256" key="2">
    <source>
        <dbReference type="ARBA" id="ARBA00022630"/>
    </source>
</evidence>
<evidence type="ECO:0000256" key="4">
    <source>
        <dbReference type="ARBA" id="ARBA00023002"/>
    </source>
</evidence>
<evidence type="ECO:0000256" key="1">
    <source>
        <dbReference type="ARBA" id="ARBA00001974"/>
    </source>
</evidence>
<protein>
    <submittedName>
        <fullName evidence="6">FAD-dependent oxidoreductase</fullName>
    </submittedName>
</protein>
<evidence type="ECO:0000259" key="5">
    <source>
        <dbReference type="Pfam" id="PF00890"/>
    </source>
</evidence>
<dbReference type="Gene3D" id="3.90.700.10">
    <property type="entry name" value="Succinate dehydrogenase/fumarate reductase flavoprotein, catalytic domain"/>
    <property type="match status" value="1"/>
</dbReference>
<dbReference type="EMBL" id="BAAAYN010000006">
    <property type="protein sequence ID" value="GAA3383970.1"/>
    <property type="molecule type" value="Genomic_DNA"/>
</dbReference>
<keyword evidence="7" id="KW-1185">Reference proteome</keyword>
<evidence type="ECO:0000256" key="3">
    <source>
        <dbReference type="ARBA" id="ARBA00022827"/>
    </source>
</evidence>
<dbReference type="SUPFAM" id="SSF51905">
    <property type="entry name" value="FAD/NAD(P)-binding domain"/>
    <property type="match status" value="1"/>
</dbReference>
<comment type="cofactor">
    <cofactor evidence="1">
        <name>FAD</name>
        <dbReference type="ChEBI" id="CHEBI:57692"/>
    </cofactor>
</comment>
<feature type="domain" description="FAD-dependent oxidoreductase 2 FAD-binding" evidence="5">
    <location>
        <begin position="9"/>
        <end position="536"/>
    </location>
</feature>
<reference evidence="7" key="1">
    <citation type="journal article" date="2019" name="Int. J. Syst. Evol. Microbiol.">
        <title>The Global Catalogue of Microorganisms (GCM) 10K type strain sequencing project: providing services to taxonomists for standard genome sequencing and annotation.</title>
        <authorList>
            <consortium name="The Broad Institute Genomics Platform"/>
            <consortium name="The Broad Institute Genome Sequencing Center for Infectious Disease"/>
            <person name="Wu L."/>
            <person name="Ma J."/>
        </authorList>
    </citation>
    <scope>NUCLEOTIDE SEQUENCE [LARGE SCALE GENOMIC DNA]</scope>
    <source>
        <strain evidence="7">JCM 9458</strain>
    </source>
</reference>
<sequence>MANTDVDVDLLVVGSGAGGLSAAVFGAAAGLSTLVLEKTEWLGGTTAYSAGTAWIPGHRHQADSAADREAARRYLDTLVGDRAPVELRESLLTHGPAAIDQLDRLGVGFRHTVSAVDYHPEIEGCGVGRALEPEPFDGRRLGAERFRRVRPPVPEFALFGGSLMLRRAEVDELLAIFGGSPRAVGLALRRGARWALDRLRYPRGTRLTMGNALVAGLYHQLVRRSGDVWFGARAVSLIVDDSGRVAGAVVSREGGTVRVGARRGVVLAGGGFAANPALRARHLPEPTAEFTCAAEGATGDFLTLAGSAGGALSAPVVGAAPGARSARRDDNAFWFPSSVGRRRNGSLAVFPHIWDRAKPGIIAVDAAGHRFVDESVSYHRFVRAMYATSTVPAWLVLDARTLSRYGLGLIRPRLPAPLLRHYLRTGYLRRGATIGELAAAIGVDPAGLEQTIRAVNDAARLGVPQLPHPNPNLGTIEDSPFSAIAVVPTPLATSLGLRINPAAQVLDAADQPVPGLYACGNDAQSITASEYPGAGCQIGAALTFAYLAARDASRAHRSGRD</sequence>
<accession>A0ABP6STW2</accession>
<proteinExistence type="predicted"/>
<dbReference type="PANTHER" id="PTHR43400">
    <property type="entry name" value="FUMARATE REDUCTASE"/>
    <property type="match status" value="1"/>
</dbReference>
<name>A0ABP6STW2_9ACTN</name>
<keyword evidence="4" id="KW-0560">Oxidoreductase</keyword>
<dbReference type="PRINTS" id="PR00411">
    <property type="entry name" value="PNDRDTASEI"/>
</dbReference>
<dbReference type="SUPFAM" id="SSF56425">
    <property type="entry name" value="Succinate dehydrogenase/fumarate reductase flavoprotein, catalytic domain"/>
    <property type="match status" value="1"/>
</dbReference>
<comment type="caution">
    <text evidence="6">The sequence shown here is derived from an EMBL/GenBank/DDBJ whole genome shotgun (WGS) entry which is preliminary data.</text>
</comment>
<dbReference type="Proteomes" id="UP001501676">
    <property type="component" value="Unassembled WGS sequence"/>
</dbReference>
<dbReference type="PANTHER" id="PTHR43400:SF10">
    <property type="entry name" value="3-OXOSTEROID 1-DEHYDROGENASE"/>
    <property type="match status" value="1"/>
</dbReference>
<dbReference type="RefSeq" id="WP_345726942.1">
    <property type="nucleotide sequence ID" value="NZ_BAAAYN010000006.1"/>
</dbReference>
<dbReference type="Gene3D" id="3.50.50.60">
    <property type="entry name" value="FAD/NAD(P)-binding domain"/>
    <property type="match status" value="2"/>
</dbReference>